<evidence type="ECO:0000256" key="2">
    <source>
        <dbReference type="ARBA" id="ARBA00022884"/>
    </source>
</evidence>
<dbReference type="OrthoDB" id="446113at2759"/>
<keyword evidence="7" id="KW-1185">Reference proteome</keyword>
<dbReference type="InterPro" id="IPR035979">
    <property type="entry name" value="RBD_domain_sf"/>
</dbReference>
<sequence>MPMLFLGHIHPYLLTILLRSFLDREVKDTDFLDLSPDLEHSVGLSVDHEHSISPAWTNTDDLEKRIGEIEFEMQPTLTSLVDRVNQAQIRYIGKWVSLHSHSHGANQPKIMDDEDDLVKELVSVLREANGLRTKVLDAVVKATTPHQKALFLEALCKFLSRFTYEFQVAVPVTTQQQQQPPPRLEPATETYCIFVGDLSLDITDRVLLEVFRARFPSTKAARVPFDHFKGHNKGYDFVGFTD</sequence>
<dbReference type="PROSITE" id="PS50102">
    <property type="entry name" value="RRM"/>
    <property type="match status" value="1"/>
</dbReference>
<evidence type="ECO:0000259" key="5">
    <source>
        <dbReference type="PROSITE" id="PS51806"/>
    </source>
</evidence>
<dbReference type="PROSITE" id="PS51806">
    <property type="entry name" value="DOG1"/>
    <property type="match status" value="1"/>
</dbReference>
<dbReference type="InterPro" id="IPR012677">
    <property type="entry name" value="Nucleotide-bd_a/b_plait_sf"/>
</dbReference>
<dbReference type="InterPro" id="IPR000504">
    <property type="entry name" value="RRM_dom"/>
</dbReference>
<dbReference type="GO" id="GO:0006397">
    <property type="term" value="P:mRNA processing"/>
    <property type="evidence" value="ECO:0007669"/>
    <property type="project" value="UniProtKB-KW"/>
</dbReference>
<dbReference type="GO" id="GO:0005829">
    <property type="term" value="C:cytosol"/>
    <property type="evidence" value="ECO:0007669"/>
    <property type="project" value="TreeGrafter"/>
</dbReference>
<dbReference type="eggNOG" id="KOG0118">
    <property type="taxonomic scope" value="Eukaryota"/>
</dbReference>
<evidence type="ECO:0000313" key="6">
    <source>
        <dbReference type="EMBL" id="KFK24323.1"/>
    </source>
</evidence>
<dbReference type="Pfam" id="PF00076">
    <property type="entry name" value="RRM_1"/>
    <property type="match status" value="1"/>
</dbReference>
<evidence type="ECO:0000256" key="3">
    <source>
        <dbReference type="PROSITE-ProRule" id="PRU00176"/>
    </source>
</evidence>
<dbReference type="GO" id="GO:0003729">
    <property type="term" value="F:mRNA binding"/>
    <property type="evidence" value="ECO:0007669"/>
    <property type="project" value="InterPro"/>
</dbReference>
<dbReference type="InterPro" id="IPR025422">
    <property type="entry name" value="TGA_domain"/>
</dbReference>
<evidence type="ECO:0000256" key="1">
    <source>
        <dbReference type="ARBA" id="ARBA00022664"/>
    </source>
</evidence>
<keyword evidence="2 3" id="KW-0694">RNA-binding</keyword>
<feature type="domain" description="DOG1" evidence="5">
    <location>
        <begin position="1"/>
        <end position="172"/>
    </location>
</feature>
<gene>
    <name evidence="6" type="ORF">AALP_AAs43442U000100</name>
</gene>
<dbReference type="PANTHER" id="PTHR47640">
    <property type="entry name" value="TRNA SELENOCYSTEINE 1-ASSOCIATED PROTEIN 1-RELATED-RELATED"/>
    <property type="match status" value="1"/>
</dbReference>
<dbReference type="GO" id="GO:0006351">
    <property type="term" value="P:DNA-templated transcription"/>
    <property type="evidence" value="ECO:0007669"/>
    <property type="project" value="InterPro"/>
</dbReference>
<dbReference type="EMBL" id="KL969983">
    <property type="protein sequence ID" value="KFK24323.1"/>
    <property type="molecule type" value="Genomic_DNA"/>
</dbReference>
<dbReference type="Gramene" id="KFK24323">
    <property type="protein sequence ID" value="KFK24323"/>
    <property type="gene ID" value="AALP_AAs43442U000100"/>
</dbReference>
<reference evidence="7" key="1">
    <citation type="journal article" date="2015" name="Nat. Plants">
        <title>Genome expansion of Arabis alpina linked with retrotransposition and reduced symmetric DNA methylation.</title>
        <authorList>
            <person name="Willing E.M."/>
            <person name="Rawat V."/>
            <person name="Mandakova T."/>
            <person name="Maumus F."/>
            <person name="James G.V."/>
            <person name="Nordstroem K.J."/>
            <person name="Becker C."/>
            <person name="Warthmann N."/>
            <person name="Chica C."/>
            <person name="Szarzynska B."/>
            <person name="Zytnicki M."/>
            <person name="Albani M.C."/>
            <person name="Kiefer C."/>
            <person name="Bergonzi S."/>
            <person name="Castaings L."/>
            <person name="Mateos J.L."/>
            <person name="Berns M.C."/>
            <person name="Bujdoso N."/>
            <person name="Piofczyk T."/>
            <person name="de Lorenzo L."/>
            <person name="Barrero-Sicilia C."/>
            <person name="Mateos I."/>
            <person name="Piednoel M."/>
            <person name="Hagmann J."/>
            <person name="Chen-Min-Tao R."/>
            <person name="Iglesias-Fernandez R."/>
            <person name="Schuster S.C."/>
            <person name="Alonso-Blanco C."/>
            <person name="Roudier F."/>
            <person name="Carbonero P."/>
            <person name="Paz-Ares J."/>
            <person name="Davis S.J."/>
            <person name="Pecinka A."/>
            <person name="Quesneville H."/>
            <person name="Colot V."/>
            <person name="Lysak M.A."/>
            <person name="Weigel D."/>
            <person name="Coupland G."/>
            <person name="Schneeberger K."/>
        </authorList>
    </citation>
    <scope>NUCLEOTIDE SEQUENCE [LARGE SCALE GENOMIC DNA]</scope>
    <source>
        <strain evidence="7">cv. Pajares</strain>
    </source>
</reference>
<protein>
    <recommendedName>
        <fullName evidence="8">RRM domain-containing protein</fullName>
    </recommendedName>
</protein>
<dbReference type="PANTHER" id="PTHR47640:SF48">
    <property type="entry name" value="POLYADENYLATE-BINDING PROTEIN RBP45B"/>
    <property type="match status" value="1"/>
</dbReference>
<dbReference type="AlphaFoldDB" id="A0A087G371"/>
<proteinExistence type="predicted"/>
<dbReference type="InterPro" id="IPR050825">
    <property type="entry name" value="RBM42_RBP45_47-like"/>
</dbReference>
<organism evidence="6 7">
    <name type="scientific">Arabis alpina</name>
    <name type="common">Alpine rock-cress</name>
    <dbReference type="NCBI Taxonomy" id="50452"/>
    <lineage>
        <taxon>Eukaryota</taxon>
        <taxon>Viridiplantae</taxon>
        <taxon>Streptophyta</taxon>
        <taxon>Embryophyta</taxon>
        <taxon>Tracheophyta</taxon>
        <taxon>Spermatophyta</taxon>
        <taxon>Magnoliopsida</taxon>
        <taxon>eudicotyledons</taxon>
        <taxon>Gunneridae</taxon>
        <taxon>Pentapetalae</taxon>
        <taxon>rosids</taxon>
        <taxon>malvids</taxon>
        <taxon>Brassicales</taxon>
        <taxon>Brassicaceae</taxon>
        <taxon>Arabideae</taxon>
        <taxon>Arabis</taxon>
    </lineage>
</organism>
<dbReference type="Gene3D" id="3.30.70.330">
    <property type="match status" value="1"/>
</dbReference>
<name>A0A087G371_ARAAL</name>
<dbReference type="GO" id="GO:0043565">
    <property type="term" value="F:sequence-specific DNA binding"/>
    <property type="evidence" value="ECO:0007669"/>
    <property type="project" value="InterPro"/>
</dbReference>
<evidence type="ECO:0000259" key="4">
    <source>
        <dbReference type="PROSITE" id="PS50102"/>
    </source>
</evidence>
<keyword evidence="1" id="KW-0507">mRNA processing</keyword>
<dbReference type="Proteomes" id="UP000029120">
    <property type="component" value="Unassembled WGS sequence"/>
</dbReference>
<evidence type="ECO:0000313" key="7">
    <source>
        <dbReference type="Proteomes" id="UP000029120"/>
    </source>
</evidence>
<evidence type="ECO:0008006" key="8">
    <source>
        <dbReference type="Google" id="ProtNLM"/>
    </source>
</evidence>
<accession>A0A087G371</accession>
<feature type="domain" description="RRM" evidence="4">
    <location>
        <begin position="191"/>
        <end position="242"/>
    </location>
</feature>
<dbReference type="SUPFAM" id="SSF54928">
    <property type="entry name" value="RNA-binding domain, RBD"/>
    <property type="match status" value="1"/>
</dbReference>